<gene>
    <name evidence="1" type="ORF">FHR92_005345</name>
</gene>
<evidence type="ECO:0000313" key="2">
    <source>
        <dbReference type="Proteomes" id="UP000567067"/>
    </source>
</evidence>
<protein>
    <submittedName>
        <fullName evidence="1">Uncharacterized protein</fullName>
    </submittedName>
</protein>
<comment type="caution">
    <text evidence="1">The sequence shown here is derived from an EMBL/GenBank/DDBJ whole genome shotgun (WGS) entry which is preliminary data.</text>
</comment>
<organism evidence="1 2">
    <name type="scientific">Fontibacillus solani</name>
    <dbReference type="NCBI Taxonomy" id="1572857"/>
    <lineage>
        <taxon>Bacteria</taxon>
        <taxon>Bacillati</taxon>
        <taxon>Bacillota</taxon>
        <taxon>Bacilli</taxon>
        <taxon>Bacillales</taxon>
        <taxon>Paenibacillaceae</taxon>
        <taxon>Fontibacillus</taxon>
    </lineage>
</organism>
<dbReference type="EMBL" id="JACJIP010000073">
    <property type="protein sequence ID" value="MBA9088810.1"/>
    <property type="molecule type" value="Genomic_DNA"/>
</dbReference>
<evidence type="ECO:0000313" key="1">
    <source>
        <dbReference type="EMBL" id="MBA9088810.1"/>
    </source>
</evidence>
<reference evidence="1 2" key="1">
    <citation type="submission" date="2020-08" db="EMBL/GenBank/DDBJ databases">
        <title>Genomic Encyclopedia of Type Strains, Phase III (KMG-III): the genomes of soil and plant-associated and newly described type strains.</title>
        <authorList>
            <person name="Whitman W."/>
        </authorList>
    </citation>
    <scope>NUCLEOTIDE SEQUENCE [LARGE SCALE GENOMIC DNA]</scope>
    <source>
        <strain evidence="1 2">CECT 8693</strain>
    </source>
</reference>
<proteinExistence type="predicted"/>
<keyword evidence="2" id="KW-1185">Reference proteome</keyword>
<accession>A0A7W3SZ21</accession>
<dbReference type="AlphaFoldDB" id="A0A7W3SZ21"/>
<sequence>MVSQSAVRIKADKTGISDAIIGCAYDSQCSGFVGGAIAEVPAAYNGVKSSVNKGIDIVKGLIKEKKVAVDPKLESLAKESMEVNRSITGILRKDGNVEAYVQNASYSYTHKGLGLTKDDLGFNLFNYNGTWYVTGSGYATQMGWAQPAERQIELILKLFGLSK</sequence>
<dbReference type="RefSeq" id="WP_182540630.1">
    <property type="nucleotide sequence ID" value="NZ_JACJIP010000073.1"/>
</dbReference>
<dbReference type="Proteomes" id="UP000567067">
    <property type="component" value="Unassembled WGS sequence"/>
</dbReference>
<name>A0A7W3SZ21_9BACL</name>